<evidence type="ECO:0000313" key="4">
    <source>
        <dbReference type="Proteomes" id="UP000000305"/>
    </source>
</evidence>
<proteinExistence type="predicted"/>
<dbReference type="Pfam" id="PF15410">
    <property type="entry name" value="PH_9"/>
    <property type="match status" value="1"/>
</dbReference>
<dbReference type="KEGG" id="dpx:DAPPUDRAFT_242480"/>
<dbReference type="STRING" id="6669.E9GGS3"/>
<dbReference type="HOGENOM" id="CLU_728180_0_0_1"/>
<dbReference type="SUPFAM" id="SSF50729">
    <property type="entry name" value="PH domain-like"/>
    <property type="match status" value="1"/>
</dbReference>
<dbReference type="OrthoDB" id="9942256at2759"/>
<dbReference type="Gene3D" id="2.30.29.30">
    <property type="entry name" value="Pleckstrin-homology domain (PH domain)/Phosphotyrosine-binding domain (PTB)"/>
    <property type="match status" value="1"/>
</dbReference>
<feature type="region of interest" description="Disordered" evidence="1">
    <location>
        <begin position="309"/>
        <end position="380"/>
    </location>
</feature>
<feature type="compositionally biased region" description="Basic and acidic residues" evidence="1">
    <location>
        <begin position="214"/>
        <end position="226"/>
    </location>
</feature>
<dbReference type="AlphaFoldDB" id="E9GGS3"/>
<feature type="domain" description="Pleckstrin homology" evidence="2">
    <location>
        <begin position="100"/>
        <end position="163"/>
    </location>
</feature>
<organism evidence="3 4">
    <name type="scientific">Daphnia pulex</name>
    <name type="common">Water flea</name>
    <dbReference type="NCBI Taxonomy" id="6669"/>
    <lineage>
        <taxon>Eukaryota</taxon>
        <taxon>Metazoa</taxon>
        <taxon>Ecdysozoa</taxon>
        <taxon>Arthropoda</taxon>
        <taxon>Crustacea</taxon>
        <taxon>Branchiopoda</taxon>
        <taxon>Diplostraca</taxon>
        <taxon>Cladocera</taxon>
        <taxon>Anomopoda</taxon>
        <taxon>Daphniidae</taxon>
        <taxon>Daphnia</taxon>
    </lineage>
</organism>
<feature type="compositionally biased region" description="Basic and acidic residues" evidence="1">
    <location>
        <begin position="235"/>
        <end position="245"/>
    </location>
</feature>
<evidence type="ECO:0000313" key="3">
    <source>
        <dbReference type="EMBL" id="EFX81310.1"/>
    </source>
</evidence>
<evidence type="ECO:0000259" key="2">
    <source>
        <dbReference type="Pfam" id="PF15410"/>
    </source>
</evidence>
<gene>
    <name evidence="3" type="ORF">DAPPUDRAFT_242480</name>
</gene>
<protein>
    <recommendedName>
        <fullName evidence="2">Pleckstrin homology domain-containing protein</fullName>
    </recommendedName>
</protein>
<keyword evidence="4" id="KW-1185">Reference proteome</keyword>
<name>E9GGS3_DAPPU</name>
<feature type="compositionally biased region" description="Pro residues" evidence="1">
    <location>
        <begin position="311"/>
        <end position="330"/>
    </location>
</feature>
<dbReference type="EMBL" id="GL732544">
    <property type="protein sequence ID" value="EFX81310.1"/>
    <property type="molecule type" value="Genomic_DNA"/>
</dbReference>
<reference evidence="3 4" key="1">
    <citation type="journal article" date="2011" name="Science">
        <title>The ecoresponsive genome of Daphnia pulex.</title>
        <authorList>
            <person name="Colbourne J.K."/>
            <person name="Pfrender M.E."/>
            <person name="Gilbert D."/>
            <person name="Thomas W.K."/>
            <person name="Tucker A."/>
            <person name="Oakley T.H."/>
            <person name="Tokishita S."/>
            <person name="Aerts A."/>
            <person name="Arnold G.J."/>
            <person name="Basu M.K."/>
            <person name="Bauer D.J."/>
            <person name="Caceres C.E."/>
            <person name="Carmel L."/>
            <person name="Casola C."/>
            <person name="Choi J.H."/>
            <person name="Detter J.C."/>
            <person name="Dong Q."/>
            <person name="Dusheyko S."/>
            <person name="Eads B.D."/>
            <person name="Frohlich T."/>
            <person name="Geiler-Samerotte K.A."/>
            <person name="Gerlach D."/>
            <person name="Hatcher P."/>
            <person name="Jogdeo S."/>
            <person name="Krijgsveld J."/>
            <person name="Kriventseva E.V."/>
            <person name="Kultz D."/>
            <person name="Laforsch C."/>
            <person name="Lindquist E."/>
            <person name="Lopez J."/>
            <person name="Manak J.R."/>
            <person name="Muller J."/>
            <person name="Pangilinan J."/>
            <person name="Patwardhan R.P."/>
            <person name="Pitluck S."/>
            <person name="Pritham E.J."/>
            <person name="Rechtsteiner A."/>
            <person name="Rho M."/>
            <person name="Rogozin I.B."/>
            <person name="Sakarya O."/>
            <person name="Salamov A."/>
            <person name="Schaack S."/>
            <person name="Shapiro H."/>
            <person name="Shiga Y."/>
            <person name="Skalitzky C."/>
            <person name="Smith Z."/>
            <person name="Souvorov A."/>
            <person name="Sung W."/>
            <person name="Tang Z."/>
            <person name="Tsuchiya D."/>
            <person name="Tu H."/>
            <person name="Vos H."/>
            <person name="Wang M."/>
            <person name="Wolf Y.I."/>
            <person name="Yamagata H."/>
            <person name="Yamada T."/>
            <person name="Ye Y."/>
            <person name="Shaw J.R."/>
            <person name="Andrews J."/>
            <person name="Crease T.J."/>
            <person name="Tang H."/>
            <person name="Lucas S.M."/>
            <person name="Robertson H.M."/>
            <person name="Bork P."/>
            <person name="Koonin E.V."/>
            <person name="Zdobnov E.M."/>
            <person name="Grigoriev I.V."/>
            <person name="Lynch M."/>
            <person name="Boore J.L."/>
        </authorList>
    </citation>
    <scope>NUCLEOTIDE SEQUENCE [LARGE SCALE GENOMIC DNA]</scope>
</reference>
<feature type="region of interest" description="Disordered" evidence="1">
    <location>
        <begin position="206"/>
        <end position="267"/>
    </location>
</feature>
<dbReference type="InParanoid" id="E9GGS3"/>
<dbReference type="InterPro" id="IPR041681">
    <property type="entry name" value="PH_9"/>
</dbReference>
<accession>E9GGS3</accession>
<feature type="region of interest" description="Disordered" evidence="1">
    <location>
        <begin position="24"/>
        <end position="56"/>
    </location>
</feature>
<sequence>MDPSLTPDRLRGIVVGGVKRAESMRVTAPTGPSSLSAADASRLKRNPSFTTRKRTSSLCKVKRMDNPEDLAPVEMGGFLDRKHAGKGQPFAPGNLITQQEDFAESKAAASPLNLYQAVCERASNYTKRKNVFRLRTSDGAEFLFSAEDQQHLDDRVKKISFHASLSPAQQLMSYDTYQRASPKLMVELLSPVALVQLKTPAKEVKRNPNTIASMEKKADTEEDFHSADSGSDSDSYQKRSPDAKSPKSNQSSPSAPAPPKKRQESQAALVEPMIHAAPPVLPRTSAPSHQPSGDEVWIKVNNAAYAEVDFPPLPRSAPPPLPPSRPPVPPRGASQPVHHHHQQQVRQMSSSRADEVELSECNPAVPSSRSWVKNKNQVTD</sequence>
<dbReference type="eggNOG" id="KOG0517">
    <property type="taxonomic scope" value="Eukaryota"/>
</dbReference>
<feature type="compositionally biased region" description="Polar residues" evidence="1">
    <location>
        <begin position="365"/>
        <end position="380"/>
    </location>
</feature>
<dbReference type="CDD" id="cd10571">
    <property type="entry name" value="PH_beta_spectrin"/>
    <property type="match status" value="1"/>
</dbReference>
<dbReference type="Proteomes" id="UP000000305">
    <property type="component" value="Unassembled WGS sequence"/>
</dbReference>
<dbReference type="InterPro" id="IPR011993">
    <property type="entry name" value="PH-like_dom_sf"/>
</dbReference>
<evidence type="ECO:0000256" key="1">
    <source>
        <dbReference type="SAM" id="MobiDB-lite"/>
    </source>
</evidence>